<evidence type="ECO:0000313" key="2">
    <source>
        <dbReference type="Proteomes" id="UP000708208"/>
    </source>
</evidence>
<reference evidence="1" key="1">
    <citation type="submission" date="2021-06" db="EMBL/GenBank/DDBJ databases">
        <authorList>
            <person name="Hodson N. C."/>
            <person name="Mongue J. A."/>
            <person name="Jaron S. K."/>
        </authorList>
    </citation>
    <scope>NUCLEOTIDE SEQUENCE</scope>
</reference>
<dbReference type="AlphaFoldDB" id="A0A8J2L3W5"/>
<protein>
    <submittedName>
        <fullName evidence="1">Uncharacterized protein</fullName>
    </submittedName>
</protein>
<evidence type="ECO:0000313" key="1">
    <source>
        <dbReference type="EMBL" id="CAG7824875.1"/>
    </source>
</evidence>
<keyword evidence="2" id="KW-1185">Reference proteome</keyword>
<dbReference type="EMBL" id="CAJVCH010534309">
    <property type="protein sequence ID" value="CAG7824875.1"/>
    <property type="molecule type" value="Genomic_DNA"/>
</dbReference>
<gene>
    <name evidence="1" type="ORF">AFUS01_LOCUS35011</name>
</gene>
<sequence length="118" mass="13253">EDVTSRIPVAPVMEQVEEFTTAIYLSQPALIPPLPYQPEMIFDFVPSPSDIYKPTMPPKYTQAPKLSFPLELSSSSGRSGRLDDDSQARRSSFISYDYFVGPQGHPRSNNFNPAYTFS</sequence>
<feature type="non-terminal residue" evidence="1">
    <location>
        <position position="1"/>
    </location>
</feature>
<comment type="caution">
    <text evidence="1">The sequence shown here is derived from an EMBL/GenBank/DDBJ whole genome shotgun (WGS) entry which is preliminary data.</text>
</comment>
<dbReference type="Proteomes" id="UP000708208">
    <property type="component" value="Unassembled WGS sequence"/>
</dbReference>
<accession>A0A8J2L3W5</accession>
<name>A0A8J2L3W5_9HEXA</name>
<organism evidence="1 2">
    <name type="scientific">Allacma fusca</name>
    <dbReference type="NCBI Taxonomy" id="39272"/>
    <lineage>
        <taxon>Eukaryota</taxon>
        <taxon>Metazoa</taxon>
        <taxon>Ecdysozoa</taxon>
        <taxon>Arthropoda</taxon>
        <taxon>Hexapoda</taxon>
        <taxon>Collembola</taxon>
        <taxon>Symphypleona</taxon>
        <taxon>Sminthuridae</taxon>
        <taxon>Allacma</taxon>
    </lineage>
</organism>
<proteinExistence type="predicted"/>